<dbReference type="Gramene" id="HORVU.MOREX.r2.5HG0440240.1">
    <property type="protein sequence ID" value="HORVU.MOREX.r2.5HG0440240.1"/>
    <property type="gene ID" value="HORVU.MOREX.r2.5HG0440240"/>
</dbReference>
<dbReference type="Gene3D" id="3.30.710.10">
    <property type="entry name" value="Potassium Channel Kv1.1, Chain A"/>
    <property type="match status" value="1"/>
</dbReference>
<protein>
    <submittedName>
        <fullName evidence="5">Predicted protein</fullName>
    </submittedName>
</protein>
<organism evidence="5">
    <name type="scientific">Hordeum vulgare subsp. vulgare</name>
    <name type="common">Domesticated barley</name>
    <dbReference type="NCBI Taxonomy" id="112509"/>
    <lineage>
        <taxon>Eukaryota</taxon>
        <taxon>Viridiplantae</taxon>
        <taxon>Streptophyta</taxon>
        <taxon>Embryophyta</taxon>
        <taxon>Tracheophyta</taxon>
        <taxon>Spermatophyta</taxon>
        <taxon>Magnoliopsida</taxon>
        <taxon>Liliopsida</taxon>
        <taxon>Poales</taxon>
        <taxon>Poaceae</taxon>
        <taxon>BOP clade</taxon>
        <taxon>Pooideae</taxon>
        <taxon>Triticodae</taxon>
        <taxon>Triticeae</taxon>
        <taxon>Hordeinae</taxon>
        <taxon>Hordeum</taxon>
    </lineage>
</organism>
<dbReference type="Gene3D" id="1.25.40.420">
    <property type="match status" value="1"/>
</dbReference>
<dbReference type="FunFam" id="1.25.40.420:FF:000008">
    <property type="entry name" value="BTB/POZ domain-containing protein POB1"/>
    <property type="match status" value="1"/>
</dbReference>
<keyword evidence="3" id="KW-0833">Ubl conjugation pathway</keyword>
<dbReference type="HOGENOM" id="CLU_024600_2_0_1"/>
<comment type="function">
    <text evidence="1">May act as a substrate-specific adapter of an E3 ubiquitin-protein ligase complex (CUL3-RBX1-BTB) which mediates the ubiquitination and subsequent proteasomal degradation of target proteins.</text>
</comment>
<dbReference type="FunFam" id="3.30.710.10:FF:000106">
    <property type="entry name" value="BTB/POZ domain-containing protein POB1"/>
    <property type="match status" value="1"/>
</dbReference>
<dbReference type="Proteomes" id="UP000011116">
    <property type="component" value="Chromosome 5H"/>
</dbReference>
<dbReference type="Pfam" id="PF00651">
    <property type="entry name" value="BTB"/>
    <property type="match status" value="1"/>
</dbReference>
<dbReference type="EMBL" id="AK375834">
    <property type="protein sequence ID" value="BAK07029.1"/>
    <property type="molecule type" value="mRNA"/>
</dbReference>
<dbReference type="AlphaFoldDB" id="F2EI57"/>
<keyword evidence="7" id="KW-1185">Reference proteome</keyword>
<dbReference type="SMART" id="SM00225">
    <property type="entry name" value="BTB"/>
    <property type="match status" value="1"/>
</dbReference>
<dbReference type="OrthoDB" id="45365at2759"/>
<reference evidence="5" key="1">
    <citation type="journal article" date="2011" name="Plant Physiol.">
        <title>Comprehensive sequence analysis of 24,783 barley full-length cDNAs derived from 12 clone libraries.</title>
        <authorList>
            <person name="Matsumoto T."/>
            <person name="Tanaka T."/>
            <person name="Sakai H."/>
            <person name="Amano N."/>
            <person name="Kanamori H."/>
            <person name="Kurita K."/>
            <person name="Kikuta A."/>
            <person name="Kamiya K."/>
            <person name="Yamamoto M."/>
            <person name="Ikawa H."/>
            <person name="Fujii N."/>
            <person name="Hori K."/>
            <person name="Itoh T."/>
            <person name="Sato K."/>
        </authorList>
    </citation>
    <scope>NUCLEOTIDE SEQUENCE</scope>
    <source>
        <tissue evidence="5">Flower</tissue>
    </source>
</reference>
<gene>
    <name evidence="6" type="primary">LOC123399347</name>
</gene>
<reference evidence="6" key="3">
    <citation type="submission" date="2020-10" db="EMBL/GenBank/DDBJ databases">
        <authorList>
            <person name="Scholz U."/>
            <person name="Mascher M."/>
            <person name="Fiebig A."/>
        </authorList>
    </citation>
    <scope>NUCLEOTIDE SEQUENCE [LARGE SCALE GENOMIC DNA]</scope>
    <source>
        <strain evidence="6">cv. Morex</strain>
    </source>
</reference>
<sequence length="495" mass="55524">MAENMEGVEATTTTAAMLAEAGMPGFGPDVGYGFNSEKFSNLMLEIEVLAGGRSGPDSVSNNQEKADKGQAIDSSSTRAVLTVKTLYINSLILAGRSPFFLKLFTNGMKESNETHPRISIADSEENALMELLRFMYSGKLTTIEPTLLLDILMAADKFEVLSCMSHCSQLLTSLPMTTDSALLYLDHPCSSLIAAEVQSVVRVAKEFLADKYKDFHKFEAEVLNISLVGIEAIFSSTDLMLLSEDEAYYFLLKWVRRRYPELEERRKIWSCRLLPLVRFSHMTGLSLQRILACTDDDIVHEQVAKRIAEVLLYKAYPTQMEGTLAAEVATHHQFAERTYELKAVKVVAFDRPCRQVTVYMDLKRDECSQLFSTGNIASDWFGLGGQKYCLLPHCTLDEQTNFYTFGLWIVTIGEPTDSVCLTVDIQIAVRTKPLGNFVSMLEYRHEFTGDDWTAGCNDLFGIPWSTFIDDDTLFIDDVLHLAAILTLVEQPELQI</sequence>
<evidence type="ECO:0000313" key="5">
    <source>
        <dbReference type="EMBL" id="BAK07029.1"/>
    </source>
</evidence>
<evidence type="ECO:0000256" key="3">
    <source>
        <dbReference type="ARBA" id="ARBA00022786"/>
    </source>
</evidence>
<dbReference type="PANTHER" id="PTHR46336:SF21">
    <property type="entry name" value="OS02G0260700 PROTEIN"/>
    <property type="match status" value="1"/>
</dbReference>
<accession>F2EI57</accession>
<dbReference type="InterPro" id="IPR011333">
    <property type="entry name" value="SKP1/BTB/POZ_sf"/>
</dbReference>
<evidence type="ECO:0000256" key="2">
    <source>
        <dbReference type="ARBA" id="ARBA00004906"/>
    </source>
</evidence>
<dbReference type="PANTHER" id="PTHR46336">
    <property type="entry name" value="OS02G0260700 PROTEIN"/>
    <property type="match status" value="1"/>
</dbReference>
<comment type="pathway">
    <text evidence="2">Protein modification; protein ubiquitination.</text>
</comment>
<name>F2EI57_HORVV</name>
<reference evidence="7" key="2">
    <citation type="journal article" date="2012" name="Nature">
        <title>A physical, genetic and functional sequence assembly of the barley genome.</title>
        <authorList>
            <consortium name="The International Barley Genome Sequencing Consortium"/>
            <person name="Mayer K.F."/>
            <person name="Waugh R."/>
            <person name="Brown J.W."/>
            <person name="Schulman A."/>
            <person name="Langridge P."/>
            <person name="Platzer M."/>
            <person name="Fincher G.B."/>
            <person name="Muehlbauer G.J."/>
            <person name="Sato K."/>
            <person name="Close T.J."/>
            <person name="Wise R.P."/>
            <person name="Stein N."/>
        </authorList>
    </citation>
    <scope>NUCLEOTIDE SEQUENCE [LARGE SCALE GENOMIC DNA]</scope>
    <source>
        <strain evidence="7">cv. Morex</strain>
    </source>
</reference>
<evidence type="ECO:0000259" key="4">
    <source>
        <dbReference type="PROSITE" id="PS50097"/>
    </source>
</evidence>
<dbReference type="Gramene" id="HORVU.MOREX.r3.5HG0529260.1">
    <property type="protein sequence ID" value="HORVU.MOREX.r3.5HG0529260.1"/>
    <property type="gene ID" value="HORVU.MOREX.r3.5HG0529260"/>
</dbReference>
<dbReference type="GO" id="GO:0010114">
    <property type="term" value="P:response to red light"/>
    <property type="evidence" value="ECO:0000318"/>
    <property type="project" value="GO_Central"/>
</dbReference>
<evidence type="ECO:0000313" key="6">
    <source>
        <dbReference type="EnsemblPlants" id="HORVU.MOREX.r3.5HG0529260.1"/>
    </source>
</evidence>
<dbReference type="GO" id="GO:0005634">
    <property type="term" value="C:nucleus"/>
    <property type="evidence" value="ECO:0000318"/>
    <property type="project" value="GO_Central"/>
</dbReference>
<dbReference type="EnsemblPlants" id="HORVU.MOREX.r3.5HG0529260.1">
    <property type="protein sequence ID" value="HORVU.MOREX.r3.5HG0529260.1"/>
    <property type="gene ID" value="HORVU.MOREX.r3.5HG0529260"/>
</dbReference>
<dbReference type="PROSITE" id="PS50097">
    <property type="entry name" value="BTB"/>
    <property type="match status" value="1"/>
</dbReference>
<evidence type="ECO:0000313" key="7">
    <source>
        <dbReference type="Proteomes" id="UP000011116"/>
    </source>
</evidence>
<proteinExistence type="evidence at transcript level"/>
<dbReference type="RefSeq" id="XP_044949702.1">
    <property type="nucleotide sequence ID" value="XM_045093767.1"/>
</dbReference>
<evidence type="ECO:0000256" key="1">
    <source>
        <dbReference type="ARBA" id="ARBA00002668"/>
    </source>
</evidence>
<dbReference type="CDD" id="cd18186">
    <property type="entry name" value="BTB_POZ_ZBTB_KLHL-like"/>
    <property type="match status" value="1"/>
</dbReference>
<feature type="domain" description="BTB" evidence="4">
    <location>
        <begin position="75"/>
        <end position="144"/>
    </location>
</feature>
<reference evidence="6" key="4">
    <citation type="submission" date="2022-01" db="UniProtKB">
        <authorList>
            <consortium name="EnsemblPlants"/>
        </authorList>
    </citation>
    <scope>IDENTIFICATION</scope>
    <source>
        <strain evidence="6">subsp. vulgare</strain>
    </source>
</reference>
<dbReference type="InterPro" id="IPR000210">
    <property type="entry name" value="BTB/POZ_dom"/>
</dbReference>
<dbReference type="SUPFAM" id="SSF54695">
    <property type="entry name" value="POZ domain"/>
    <property type="match status" value="1"/>
</dbReference>
<dbReference type="InterPro" id="IPR045890">
    <property type="entry name" value="POB1-like"/>
</dbReference>
<dbReference type="GeneID" id="123399347"/>
<dbReference type="KEGG" id="hvg:123399347"/>